<protein>
    <recommendedName>
        <fullName evidence="3">7-cyano-7-deazaguanine synthase</fullName>
    </recommendedName>
</protein>
<dbReference type="EMBL" id="SZUA01000002">
    <property type="protein sequence ID" value="TKR30213.1"/>
    <property type="molecule type" value="Genomic_DNA"/>
</dbReference>
<reference evidence="1 2" key="1">
    <citation type="submission" date="2019-04" db="EMBL/GenBank/DDBJ databases">
        <title>Reference strain of H23.</title>
        <authorList>
            <person name="Luo X."/>
        </authorList>
    </citation>
    <scope>NUCLEOTIDE SEQUENCE [LARGE SCALE GENOMIC DNA]</scope>
    <source>
        <strain evidence="1 2">H23</strain>
    </source>
</reference>
<dbReference type="InterPro" id="IPR014729">
    <property type="entry name" value="Rossmann-like_a/b/a_fold"/>
</dbReference>
<dbReference type="OrthoDB" id="597561at2"/>
<proteinExistence type="predicted"/>
<accession>A0A4V5ZPS5</accession>
<dbReference type="AlphaFoldDB" id="A0A4V5ZPS5"/>
<gene>
    <name evidence="1" type="ORF">FCE95_08715</name>
</gene>
<name>A0A4V5ZPS5_9GAMM</name>
<evidence type="ECO:0000313" key="2">
    <source>
        <dbReference type="Proteomes" id="UP000308707"/>
    </source>
</evidence>
<dbReference type="Proteomes" id="UP000308707">
    <property type="component" value="Unassembled WGS sequence"/>
</dbReference>
<comment type="caution">
    <text evidence="1">The sequence shown here is derived from an EMBL/GenBank/DDBJ whole genome shotgun (WGS) entry which is preliminary data.</text>
</comment>
<evidence type="ECO:0000313" key="1">
    <source>
        <dbReference type="EMBL" id="TKR30213.1"/>
    </source>
</evidence>
<dbReference type="SUPFAM" id="SSF52402">
    <property type="entry name" value="Adenine nucleotide alpha hydrolases-like"/>
    <property type="match status" value="1"/>
</dbReference>
<sequence length="261" mass="29645">MNVSRTATAGPVNLLWTGGWDSTFRLLQLLLQHRFEVAPIYLQDGTRASTQTELETMARIGRRLREEHPHTRGLLQPVRIADAAEAEEDADIESALREVRKRVYIGSQYGWLASFCKRNGILDVELCVHVDDKVQALLRDFVAETRHPAGYPTLRLDPRHEGGAEFELFRYFSFPVFRIDKLGMARQAEDAGWSAYMDMTWFCHSPVGGKPCGVCGPCVYTIEEGLARRIPPSRRALSFFYRHLALPLKGPLRQMRASLRG</sequence>
<dbReference type="Gene3D" id="3.40.50.620">
    <property type="entry name" value="HUPs"/>
    <property type="match status" value="1"/>
</dbReference>
<evidence type="ECO:0008006" key="3">
    <source>
        <dbReference type="Google" id="ProtNLM"/>
    </source>
</evidence>
<organism evidence="1 2">
    <name type="scientific">Luteimonas gilva</name>
    <dbReference type="NCBI Taxonomy" id="2572684"/>
    <lineage>
        <taxon>Bacteria</taxon>
        <taxon>Pseudomonadati</taxon>
        <taxon>Pseudomonadota</taxon>
        <taxon>Gammaproteobacteria</taxon>
        <taxon>Lysobacterales</taxon>
        <taxon>Lysobacteraceae</taxon>
        <taxon>Luteimonas</taxon>
    </lineage>
</organism>
<dbReference type="RefSeq" id="WP_137266643.1">
    <property type="nucleotide sequence ID" value="NZ_SZUA01000002.1"/>
</dbReference>
<keyword evidence="2" id="KW-1185">Reference proteome</keyword>